<dbReference type="Proteomes" id="UP000001307">
    <property type="component" value="Unassembled WGS sequence"/>
</dbReference>
<keyword evidence="2" id="KW-1185">Reference proteome</keyword>
<evidence type="ECO:0008006" key="3">
    <source>
        <dbReference type="Google" id="ProtNLM"/>
    </source>
</evidence>
<proteinExistence type="predicted"/>
<name>E4X264_OIKDI</name>
<protein>
    <recommendedName>
        <fullName evidence="3">CUB domain-containing protein</fullName>
    </recommendedName>
</protein>
<dbReference type="OrthoDB" id="10500978at2759"/>
<sequence>MSLGRSGQPDERDFMGDIMKNDFLLEPLSKPKRCGKVEINEDSTAGKISTKNPYTMNTRCTWKIDSSCSALKWRFTSFSIEDDTDTYENDYYYEQYYDNHEASDNVKWWMCSFDHVQVFYGTGIITNPLVWFFTRMGMRRGIGRSMHEPAIERGNSSCD</sequence>
<accession>E4X264</accession>
<dbReference type="SUPFAM" id="SSF49854">
    <property type="entry name" value="Spermadhesin, CUB domain"/>
    <property type="match status" value="1"/>
</dbReference>
<reference evidence="1" key="1">
    <citation type="journal article" date="2010" name="Science">
        <title>Plasticity of animal genome architecture unmasked by rapid evolution of a pelagic tunicate.</title>
        <authorList>
            <person name="Denoeud F."/>
            <person name="Henriet S."/>
            <person name="Mungpakdee S."/>
            <person name="Aury J.M."/>
            <person name="Da Silva C."/>
            <person name="Brinkmann H."/>
            <person name="Mikhaleva J."/>
            <person name="Olsen L.C."/>
            <person name="Jubin C."/>
            <person name="Canestro C."/>
            <person name="Bouquet J.M."/>
            <person name="Danks G."/>
            <person name="Poulain J."/>
            <person name="Campsteijn C."/>
            <person name="Adamski M."/>
            <person name="Cross I."/>
            <person name="Yadetie F."/>
            <person name="Muffato M."/>
            <person name="Louis A."/>
            <person name="Butcher S."/>
            <person name="Tsagkogeorga G."/>
            <person name="Konrad A."/>
            <person name="Singh S."/>
            <person name="Jensen M.F."/>
            <person name="Cong E.H."/>
            <person name="Eikeseth-Otteraa H."/>
            <person name="Noel B."/>
            <person name="Anthouard V."/>
            <person name="Porcel B.M."/>
            <person name="Kachouri-Lafond R."/>
            <person name="Nishino A."/>
            <person name="Ugolini M."/>
            <person name="Chourrout P."/>
            <person name="Nishida H."/>
            <person name="Aasland R."/>
            <person name="Huzurbazar S."/>
            <person name="Westhof E."/>
            <person name="Delsuc F."/>
            <person name="Lehrach H."/>
            <person name="Reinhardt R."/>
            <person name="Weissenbach J."/>
            <person name="Roy S.W."/>
            <person name="Artiguenave F."/>
            <person name="Postlethwait J.H."/>
            <person name="Manak J.R."/>
            <person name="Thompson E.M."/>
            <person name="Jaillon O."/>
            <person name="Du Pasquier L."/>
            <person name="Boudinot P."/>
            <person name="Liberles D.A."/>
            <person name="Volff J.N."/>
            <person name="Philippe H."/>
            <person name="Lenhard B."/>
            <person name="Roest Crollius H."/>
            <person name="Wincker P."/>
            <person name="Chourrout D."/>
        </authorList>
    </citation>
    <scope>NUCLEOTIDE SEQUENCE [LARGE SCALE GENOMIC DNA]</scope>
</reference>
<evidence type="ECO:0000313" key="1">
    <source>
        <dbReference type="EMBL" id="CBY07462.1"/>
    </source>
</evidence>
<dbReference type="AlphaFoldDB" id="E4X264"/>
<organism evidence="1">
    <name type="scientific">Oikopleura dioica</name>
    <name type="common">Tunicate</name>
    <dbReference type="NCBI Taxonomy" id="34765"/>
    <lineage>
        <taxon>Eukaryota</taxon>
        <taxon>Metazoa</taxon>
        <taxon>Chordata</taxon>
        <taxon>Tunicata</taxon>
        <taxon>Appendicularia</taxon>
        <taxon>Copelata</taxon>
        <taxon>Oikopleuridae</taxon>
        <taxon>Oikopleura</taxon>
    </lineage>
</organism>
<dbReference type="InParanoid" id="E4X264"/>
<dbReference type="Gene3D" id="2.60.120.290">
    <property type="entry name" value="Spermadhesin, CUB domain"/>
    <property type="match status" value="1"/>
</dbReference>
<evidence type="ECO:0000313" key="2">
    <source>
        <dbReference type="Proteomes" id="UP000001307"/>
    </source>
</evidence>
<dbReference type="EMBL" id="FN653022">
    <property type="protein sequence ID" value="CBY07462.1"/>
    <property type="molecule type" value="Genomic_DNA"/>
</dbReference>
<dbReference type="InterPro" id="IPR035914">
    <property type="entry name" value="Sperma_CUB_dom_sf"/>
</dbReference>
<gene>
    <name evidence="1" type="ORF">GSOID_T00017145001</name>
</gene>